<evidence type="ECO:0000313" key="2">
    <source>
        <dbReference type="EMBL" id="NDL66446.1"/>
    </source>
</evidence>
<accession>A0A7X5HU39</accession>
<feature type="transmembrane region" description="Helical" evidence="1">
    <location>
        <begin position="93"/>
        <end position="113"/>
    </location>
</feature>
<keyword evidence="1" id="KW-0812">Transmembrane</keyword>
<keyword evidence="1" id="KW-1133">Transmembrane helix</keyword>
<organism evidence="2 3">
    <name type="scientific">Anaerotalea alkaliphila</name>
    <dbReference type="NCBI Taxonomy" id="2662126"/>
    <lineage>
        <taxon>Bacteria</taxon>
        <taxon>Bacillati</taxon>
        <taxon>Bacillota</taxon>
        <taxon>Clostridia</taxon>
        <taxon>Eubacteriales</taxon>
        <taxon>Anaerotalea</taxon>
    </lineage>
</organism>
<dbReference type="RefSeq" id="WP_162369168.1">
    <property type="nucleotide sequence ID" value="NZ_JAAEEH010000002.1"/>
</dbReference>
<feature type="transmembrane region" description="Helical" evidence="1">
    <location>
        <begin position="62"/>
        <end position="81"/>
    </location>
</feature>
<keyword evidence="1" id="KW-0472">Membrane</keyword>
<dbReference type="AlphaFoldDB" id="A0A7X5HU39"/>
<name>A0A7X5HU39_9FIRM</name>
<keyword evidence="3" id="KW-1185">Reference proteome</keyword>
<gene>
    <name evidence="2" type="ORF">GXN74_01620</name>
</gene>
<evidence type="ECO:0000256" key="1">
    <source>
        <dbReference type="SAM" id="Phobius"/>
    </source>
</evidence>
<evidence type="ECO:0000313" key="3">
    <source>
        <dbReference type="Proteomes" id="UP000461585"/>
    </source>
</evidence>
<dbReference type="EMBL" id="JAAEEH010000002">
    <property type="protein sequence ID" value="NDL66446.1"/>
    <property type="molecule type" value="Genomic_DNA"/>
</dbReference>
<comment type="caution">
    <text evidence="2">The sequence shown here is derived from an EMBL/GenBank/DDBJ whole genome shotgun (WGS) entry which is preliminary data.</text>
</comment>
<sequence>MTCTHCGNNIPNGNANFCNRCGQPLEPAAPAASRKSTGGGRGFSPRISDPAFARYLKASGTWSLLFASLLAVAAVTGFFLYGHLSDEMDNPQALFIGMGIGGMFLAIALLQIAGRKRTRTWDGIVVDKRVEHKRKKVGDGSSGYRMEPYVLYTVLLKEDGGKRHEIRTEDDDTVYNYYQVGDRVRHHKGLNSYEKYDKSGDSIIFCNACASLNDIRDEYCFRCKCPLLK</sequence>
<reference evidence="2 3" key="1">
    <citation type="submission" date="2020-01" db="EMBL/GenBank/DDBJ databases">
        <title>Anaeroalcalibacter tamaniensis gen. nov., sp. nov., moderately halophilic strictly anaerobic fermenter bacterium from mud volcano of Taman peninsula.</title>
        <authorList>
            <person name="Frolova A."/>
            <person name="Merkel A.Y."/>
            <person name="Slobodkin A.I."/>
        </authorList>
    </citation>
    <scope>NUCLEOTIDE SEQUENCE [LARGE SCALE GENOMIC DNA]</scope>
    <source>
        <strain evidence="2 3">F-3ap</strain>
    </source>
</reference>
<proteinExistence type="predicted"/>
<protein>
    <submittedName>
        <fullName evidence="2">Zinc ribbon domain-containing protein</fullName>
    </submittedName>
</protein>
<dbReference type="Proteomes" id="UP000461585">
    <property type="component" value="Unassembled WGS sequence"/>
</dbReference>